<comment type="caution">
    <text evidence="6">The sequence shown here is derived from an EMBL/GenBank/DDBJ whole genome shotgun (WGS) entry which is preliminary data.</text>
</comment>
<dbReference type="Proteomes" id="UP000611762">
    <property type="component" value="Unassembled WGS sequence"/>
</dbReference>
<dbReference type="GO" id="GO:0005737">
    <property type="term" value="C:cytoplasm"/>
    <property type="evidence" value="ECO:0007669"/>
    <property type="project" value="TreeGrafter"/>
</dbReference>
<keyword evidence="4" id="KW-0411">Iron-sulfur</keyword>
<dbReference type="Gene3D" id="2.102.10.10">
    <property type="entry name" value="Rieske [2Fe-2S] iron-sulphur domain"/>
    <property type="match status" value="1"/>
</dbReference>
<accession>A0A926DJ63</accession>
<evidence type="ECO:0000256" key="4">
    <source>
        <dbReference type="ARBA" id="ARBA00023014"/>
    </source>
</evidence>
<dbReference type="GO" id="GO:0016705">
    <property type="term" value="F:oxidoreductase activity, acting on paired donors, with incorporation or reduction of molecular oxygen"/>
    <property type="evidence" value="ECO:0007669"/>
    <property type="project" value="UniProtKB-ARBA"/>
</dbReference>
<evidence type="ECO:0000256" key="3">
    <source>
        <dbReference type="ARBA" id="ARBA00023004"/>
    </source>
</evidence>
<name>A0A926DJ63_9FIRM</name>
<dbReference type="Gene3D" id="3.30.9.10">
    <property type="entry name" value="D-Amino Acid Oxidase, subunit A, domain 2"/>
    <property type="match status" value="1"/>
</dbReference>
<dbReference type="GO" id="GO:0051537">
    <property type="term" value="F:2 iron, 2 sulfur cluster binding"/>
    <property type="evidence" value="ECO:0007669"/>
    <property type="project" value="UniProtKB-KW"/>
</dbReference>
<dbReference type="InterPro" id="IPR036188">
    <property type="entry name" value="FAD/NAD-bd_sf"/>
</dbReference>
<feature type="domain" description="Rieske" evidence="5">
    <location>
        <begin position="391"/>
        <end position="435"/>
    </location>
</feature>
<gene>
    <name evidence="6" type="ORF">H8698_02645</name>
</gene>
<protein>
    <submittedName>
        <fullName evidence="6">FAD-dependent oxidoreductase</fullName>
    </submittedName>
</protein>
<evidence type="ECO:0000259" key="5">
    <source>
        <dbReference type="PROSITE" id="PS51296"/>
    </source>
</evidence>
<dbReference type="Pfam" id="PF00355">
    <property type="entry name" value="Rieske"/>
    <property type="match status" value="1"/>
</dbReference>
<organism evidence="6 7">
    <name type="scientific">Congzhengia minquanensis</name>
    <dbReference type="NCBI Taxonomy" id="2763657"/>
    <lineage>
        <taxon>Bacteria</taxon>
        <taxon>Bacillati</taxon>
        <taxon>Bacillota</taxon>
        <taxon>Clostridia</taxon>
        <taxon>Eubacteriales</taxon>
        <taxon>Oscillospiraceae</taxon>
        <taxon>Congzhengia</taxon>
    </lineage>
</organism>
<dbReference type="GO" id="GO:0004497">
    <property type="term" value="F:monooxygenase activity"/>
    <property type="evidence" value="ECO:0007669"/>
    <property type="project" value="UniProtKB-ARBA"/>
</dbReference>
<evidence type="ECO:0000256" key="2">
    <source>
        <dbReference type="ARBA" id="ARBA00022723"/>
    </source>
</evidence>
<dbReference type="SUPFAM" id="SSF51971">
    <property type="entry name" value="Nucleotide-binding domain"/>
    <property type="match status" value="1"/>
</dbReference>
<dbReference type="RefSeq" id="WP_249311062.1">
    <property type="nucleotide sequence ID" value="NZ_JACRSU010000001.1"/>
</dbReference>
<dbReference type="AlphaFoldDB" id="A0A926DJ63"/>
<evidence type="ECO:0000313" key="6">
    <source>
        <dbReference type="EMBL" id="MBC8539873.1"/>
    </source>
</evidence>
<proteinExistence type="predicted"/>
<sequence>MNHQSVWTATARMPRFETLNKDIKTDVLIIGGGLCGILCAHFLTQAGVDCVVAEANRVGLGITKNTTAKITSQHGLIYDKLMRTSGPDAAMQYFWANQKAVEHYRTLCESIDCDFETKSAYIYSLTDREKIEREVVAVRMLGFQAEFSETLPLPFSIKGAIEFPNQAQFHPLKFLSAVAGGLRLYENTFIKDISPHKAWSERSSITADKIIVTTHFPFINKHGSYFLKMYQQRSYVLALKSAQDVSGMYLGAEENGLSFRNYGDLLLLGGGGHRTGKQGGNWEELRAFAKKHYPKAEECYAWAAQDCMSLDSVPYIGNYSKQTPDLFVATGFNKWGMTTSMVAAEILCDMVQGKENEFAKAFSPHRSMLKPQLFVNGAEAVKNLLTPTTKRCPHLGCALKWNKAEHTWDCPCHGSRFQENGDLIDNPATGGAKIE</sequence>
<dbReference type="InterPro" id="IPR006076">
    <property type="entry name" value="FAD-dep_OxRdtase"/>
</dbReference>
<keyword evidence="3" id="KW-0408">Iron</keyword>
<dbReference type="SUPFAM" id="SSF50022">
    <property type="entry name" value="ISP domain"/>
    <property type="match status" value="1"/>
</dbReference>
<dbReference type="EMBL" id="JACRSU010000001">
    <property type="protein sequence ID" value="MBC8539873.1"/>
    <property type="molecule type" value="Genomic_DNA"/>
</dbReference>
<dbReference type="PANTHER" id="PTHR13847:SF274">
    <property type="entry name" value="RIESKE 2FE-2S IRON-SULFUR PROTEIN YHFW-RELATED"/>
    <property type="match status" value="1"/>
</dbReference>
<dbReference type="InterPro" id="IPR017941">
    <property type="entry name" value="Rieske_2Fe-2S"/>
</dbReference>
<evidence type="ECO:0000313" key="7">
    <source>
        <dbReference type="Proteomes" id="UP000611762"/>
    </source>
</evidence>
<keyword evidence="7" id="KW-1185">Reference proteome</keyword>
<dbReference type="PRINTS" id="PR00420">
    <property type="entry name" value="RNGMNOXGNASE"/>
</dbReference>
<reference evidence="6" key="1">
    <citation type="submission" date="2020-08" db="EMBL/GenBank/DDBJ databases">
        <title>Genome public.</title>
        <authorList>
            <person name="Liu C."/>
            <person name="Sun Q."/>
        </authorList>
    </citation>
    <scope>NUCLEOTIDE SEQUENCE</scope>
    <source>
        <strain evidence="6">H8</strain>
    </source>
</reference>
<keyword evidence="1" id="KW-0001">2Fe-2S</keyword>
<dbReference type="Gene3D" id="3.50.50.60">
    <property type="entry name" value="FAD/NAD(P)-binding domain"/>
    <property type="match status" value="1"/>
</dbReference>
<dbReference type="GO" id="GO:0046872">
    <property type="term" value="F:metal ion binding"/>
    <property type="evidence" value="ECO:0007669"/>
    <property type="project" value="UniProtKB-KW"/>
</dbReference>
<dbReference type="PANTHER" id="PTHR13847">
    <property type="entry name" value="SARCOSINE DEHYDROGENASE-RELATED"/>
    <property type="match status" value="1"/>
</dbReference>
<dbReference type="InterPro" id="IPR036922">
    <property type="entry name" value="Rieske_2Fe-2S_sf"/>
</dbReference>
<keyword evidence="2" id="KW-0479">Metal-binding</keyword>
<dbReference type="Pfam" id="PF01266">
    <property type="entry name" value="DAO"/>
    <property type="match status" value="1"/>
</dbReference>
<evidence type="ECO:0000256" key="1">
    <source>
        <dbReference type="ARBA" id="ARBA00022714"/>
    </source>
</evidence>
<dbReference type="PROSITE" id="PS51296">
    <property type="entry name" value="RIESKE"/>
    <property type="match status" value="1"/>
</dbReference>